<dbReference type="InterPro" id="IPR006379">
    <property type="entry name" value="HAD-SF_hydro_IIB"/>
</dbReference>
<dbReference type="Proteomes" id="UP000606193">
    <property type="component" value="Unassembled WGS sequence"/>
</dbReference>
<evidence type="ECO:0000313" key="2">
    <source>
        <dbReference type="Proteomes" id="UP000606193"/>
    </source>
</evidence>
<dbReference type="PANTHER" id="PTHR10000">
    <property type="entry name" value="PHOSPHOSERINE PHOSPHATASE"/>
    <property type="match status" value="1"/>
</dbReference>
<sequence length="264" mass="30103">MRKLLFFDIDGTILSEGEKRYVPDSAIRAIRELQANGHLCFINSGRAWAEIHNNISDLGFDGFVCGCGTFISYHGETLLADEIPMPLADAIYEDLHKYRLEWLLEGQHAIYYSTVPYRTHIGDFYKEFHALFPDHCVDYPPETRGLHYDKFCLCTTPESDLSGFMDKYKDKLTFIDRGNDFYEVIPVGHSKATGIRFLMDYFDIPLEDTIAVGDSTNDLPMLEYAGLSIGMKKSDAPVLNTVDYVTDTVENDGIYKAMKHFELI</sequence>
<gene>
    <name evidence="1" type="ORF">H8704_01365</name>
</gene>
<dbReference type="EMBL" id="JACRSX010000001">
    <property type="protein sequence ID" value="MBC8561293.1"/>
    <property type="molecule type" value="Genomic_DNA"/>
</dbReference>
<dbReference type="NCBIfam" id="TIGR01484">
    <property type="entry name" value="HAD-SF-IIB"/>
    <property type="match status" value="1"/>
</dbReference>
<dbReference type="SFLD" id="SFLDG01140">
    <property type="entry name" value="C2.B:_Phosphomannomutase_and_P"/>
    <property type="match status" value="1"/>
</dbReference>
<accession>A0ABR7MZR8</accession>
<comment type="caution">
    <text evidence="1">The sequence shown here is derived from an EMBL/GenBank/DDBJ whole genome shotgun (WGS) entry which is preliminary data.</text>
</comment>
<dbReference type="Pfam" id="PF08282">
    <property type="entry name" value="Hydrolase_3"/>
    <property type="match status" value="1"/>
</dbReference>
<dbReference type="Gene3D" id="3.30.1240.10">
    <property type="match status" value="1"/>
</dbReference>
<evidence type="ECO:0000313" key="1">
    <source>
        <dbReference type="EMBL" id="MBC8561293.1"/>
    </source>
</evidence>
<dbReference type="GO" id="GO:0016787">
    <property type="term" value="F:hydrolase activity"/>
    <property type="evidence" value="ECO:0007669"/>
    <property type="project" value="UniProtKB-KW"/>
</dbReference>
<keyword evidence="1" id="KW-0378">Hydrolase</keyword>
<dbReference type="PROSITE" id="PS01228">
    <property type="entry name" value="COF_1"/>
    <property type="match status" value="1"/>
</dbReference>
<protein>
    <submittedName>
        <fullName evidence="1">Cof-type HAD-IIB family hydrolase</fullName>
    </submittedName>
</protein>
<keyword evidence="2" id="KW-1185">Reference proteome</keyword>
<dbReference type="InterPro" id="IPR036412">
    <property type="entry name" value="HAD-like_sf"/>
</dbReference>
<reference evidence="1 2" key="1">
    <citation type="submission" date="2020-08" db="EMBL/GenBank/DDBJ databases">
        <title>Genome public.</title>
        <authorList>
            <person name="Liu C."/>
            <person name="Sun Q."/>
        </authorList>
    </citation>
    <scope>NUCLEOTIDE SEQUENCE [LARGE SCALE GENOMIC DNA]</scope>
    <source>
        <strain evidence="1 2">NSJ-37</strain>
    </source>
</reference>
<proteinExistence type="predicted"/>
<dbReference type="PROSITE" id="PS01229">
    <property type="entry name" value="COF_2"/>
    <property type="match status" value="1"/>
</dbReference>
<dbReference type="SUPFAM" id="SSF56784">
    <property type="entry name" value="HAD-like"/>
    <property type="match status" value="1"/>
</dbReference>
<dbReference type="NCBIfam" id="TIGR00099">
    <property type="entry name" value="Cof-subfamily"/>
    <property type="match status" value="1"/>
</dbReference>
<dbReference type="PANTHER" id="PTHR10000:SF25">
    <property type="entry name" value="PHOSPHATASE YKRA-RELATED"/>
    <property type="match status" value="1"/>
</dbReference>
<dbReference type="Gene3D" id="3.40.50.1000">
    <property type="entry name" value="HAD superfamily/HAD-like"/>
    <property type="match status" value="1"/>
</dbReference>
<dbReference type="InterPro" id="IPR023214">
    <property type="entry name" value="HAD_sf"/>
</dbReference>
<name>A0ABR7MZR8_9FIRM</name>
<dbReference type="SFLD" id="SFLDS00003">
    <property type="entry name" value="Haloacid_Dehalogenase"/>
    <property type="match status" value="1"/>
</dbReference>
<dbReference type="InterPro" id="IPR000150">
    <property type="entry name" value="Cof"/>
</dbReference>
<organism evidence="1 2">
    <name type="scientific">Jutongia huaianensis</name>
    <dbReference type="NCBI Taxonomy" id="2763668"/>
    <lineage>
        <taxon>Bacteria</taxon>
        <taxon>Bacillati</taxon>
        <taxon>Bacillota</taxon>
        <taxon>Clostridia</taxon>
        <taxon>Lachnospirales</taxon>
        <taxon>Lachnospiraceae</taxon>
        <taxon>Jutongia</taxon>
    </lineage>
</organism>
<dbReference type="RefSeq" id="WP_249296995.1">
    <property type="nucleotide sequence ID" value="NZ_JACRSX010000001.1"/>
</dbReference>